<evidence type="ECO:0000313" key="8">
    <source>
        <dbReference type="EMBL" id="KAK1443677.1"/>
    </source>
</evidence>
<keyword evidence="5 6" id="KW-0472">Membrane</keyword>
<proteinExistence type="predicted"/>
<organism evidence="8 9">
    <name type="scientific">Babesia gibsoni</name>
    <dbReference type="NCBI Taxonomy" id="33632"/>
    <lineage>
        <taxon>Eukaryota</taxon>
        <taxon>Sar</taxon>
        <taxon>Alveolata</taxon>
        <taxon>Apicomplexa</taxon>
        <taxon>Aconoidasida</taxon>
        <taxon>Piroplasmida</taxon>
        <taxon>Babesiidae</taxon>
        <taxon>Babesia</taxon>
    </lineage>
</organism>
<dbReference type="Pfam" id="PF00168">
    <property type="entry name" value="C2"/>
    <property type="match status" value="5"/>
</dbReference>
<evidence type="ECO:0000256" key="6">
    <source>
        <dbReference type="SAM" id="Phobius"/>
    </source>
</evidence>
<feature type="transmembrane region" description="Helical" evidence="6">
    <location>
        <begin position="1270"/>
        <end position="1291"/>
    </location>
</feature>
<dbReference type="SMART" id="SM00239">
    <property type="entry name" value="C2"/>
    <property type="match status" value="4"/>
</dbReference>
<dbReference type="GO" id="GO:0007009">
    <property type="term" value="P:plasma membrane organization"/>
    <property type="evidence" value="ECO:0007669"/>
    <property type="project" value="TreeGrafter"/>
</dbReference>
<feature type="domain" description="C2" evidence="7">
    <location>
        <begin position="166"/>
        <end position="284"/>
    </location>
</feature>
<feature type="domain" description="C2" evidence="7">
    <location>
        <begin position="478"/>
        <end position="604"/>
    </location>
</feature>
<dbReference type="InterPro" id="IPR035892">
    <property type="entry name" value="C2_domain_sf"/>
</dbReference>
<dbReference type="Proteomes" id="UP001230268">
    <property type="component" value="Unassembled WGS sequence"/>
</dbReference>
<evidence type="ECO:0000256" key="5">
    <source>
        <dbReference type="ARBA" id="ARBA00023136"/>
    </source>
</evidence>
<dbReference type="PANTHER" id="PTHR12546:SF33">
    <property type="entry name" value="SPERM VESICLE FUSION PROTEIN FER-1"/>
    <property type="match status" value="1"/>
</dbReference>
<gene>
    <name evidence="8" type="ORF">BgAZ_205530</name>
</gene>
<keyword evidence="3" id="KW-0677">Repeat</keyword>
<dbReference type="SUPFAM" id="SSF49562">
    <property type="entry name" value="C2 domain (Calcium/lipid-binding domain, CaLB)"/>
    <property type="match status" value="5"/>
</dbReference>
<protein>
    <recommendedName>
        <fullName evidence="7">C2 domain-containing protein</fullName>
    </recommendedName>
</protein>
<accession>A0AAD8LL81</accession>
<sequence length="1292" mass="146128">MTNVKYLIKVEIHEVKDVLFRDPTSDVDIIPNLYLLVTVGGVQHSTIQKNQTSNAVFNASFNFTLDLTPAELTRTRIIISLHHKYRIQSATIGLHAFGLHYIYSRQQHCIYKSWARVLCPELPSHNAGLLLTSIGVFGPGDNVPVFKEVVGGSLSAGQAAPNIRESTNGLSRNVRAPEINTRFHVINLNVICGRDFIAQGSLFASVLEPFVKVCHGGIEVQTPVIRGNPNPEWQATLFLPCITPSFDDLVTIEVWNGESNGTLLHCESLELKTLLHSEYQARWINIYCNTATTADILSLVKQYVVGGADCLTDYGGRILVSGSATAVQIPPAKGVKPYKQAFTLPTQKYNVWIDLYEVVPLKDSPNSIEVIVSLGPYSVKTSELPLGKHSTYLVNEDVGRLETMEPLVSFNNESDFWDFFVYVNDKSDWGTTETKRLAWKRISYERVKRSQGKPIWFLMTSFADNKTELFNVLMSFEVTNESHGNIRADRFQYSLVKYAFRTMIYEALHLPCLDISSFPNSFVEIELGGYYVKSQVAKGTLYPSFYEANEIVILLPSNLLLAPDITINIYAEPNSLFSAQELLCNGQFSLMKVPKEWHKAPQWVQLKSTKNSLHRPCILVAFELIPMDLIKANPDRYPFFDDIRPSKIASLVSLLLIGIRTFKPVNRPQVQIRFGTGDKPRYRSSSGSPISGSEGNWNYLTTHELFVDLPKRMQHHCFIEFVIINPDTGECVGVTYVSLNPFLPWLTHEERMHFNDLFKLQVLEDFLSTGEQTHIDEAKNEAELVKKTIIKDDIESMNVKIYDTFDFVSLQRAGEPRDSEEYRNDFDISIIDEDEPDELQRDEIPYEMECDFAAEDLPYMKAPIVKCTSAGVPETVGILKFICSVDAYNDKRVRHEAAKKMAERRDRLVDLYAKAKELVVRLYVLQAKGLYTSSGYNNISTYLWVRNIEAENRTLMSYPQNIKDSNTLVQGVKPVFNACFNLGCALPENSILKISVVEQGTIQDEIIGTTFVDCEDRFLNQKVQQQMADDIIPIELRTLKNDDSTVSHGTLRCWIEMMDINTAKTKPIRTIGGMEQSDYELRVVIWGVRGVAFDGNSSVSLFVRGRFPVEEGEDLIEDTDTHYNSKDGTGIFNWRFKYPVRIPSDFSQLKLQICSSQLIGGNEVIGEGVIDLCNDYQKIRKRSGTYHCKRFWLECMHPSYVAQSRGQIEVEFSIVTESESKLYSVGKGREAPNKDPFLPNVSENRTYVDWQEIKATINSASGAIMSGLKWTGIFIAIAASFALLLLILVLVK</sequence>
<evidence type="ECO:0000256" key="1">
    <source>
        <dbReference type="ARBA" id="ARBA00004167"/>
    </source>
</evidence>
<dbReference type="GO" id="GO:0016020">
    <property type="term" value="C:membrane"/>
    <property type="evidence" value="ECO:0007669"/>
    <property type="project" value="UniProtKB-SubCell"/>
</dbReference>
<dbReference type="InterPro" id="IPR037724">
    <property type="entry name" value="C2E_Ferlin"/>
</dbReference>
<dbReference type="Gene3D" id="2.60.40.150">
    <property type="entry name" value="C2 domain"/>
    <property type="match status" value="5"/>
</dbReference>
<comment type="caution">
    <text evidence="8">The sequence shown here is derived from an EMBL/GenBank/DDBJ whole genome shotgun (WGS) entry which is preliminary data.</text>
</comment>
<reference evidence="8" key="1">
    <citation type="submission" date="2023-08" db="EMBL/GenBank/DDBJ databases">
        <title>Draft sequence of the Babesia gibsoni genome.</title>
        <authorList>
            <person name="Yamagishi J.Y."/>
            <person name="Xuan X.X."/>
        </authorList>
    </citation>
    <scope>NUCLEOTIDE SEQUENCE</scope>
    <source>
        <strain evidence="8">Azabu</strain>
    </source>
</reference>
<dbReference type="PROSITE" id="PS50004">
    <property type="entry name" value="C2"/>
    <property type="match status" value="4"/>
</dbReference>
<comment type="subcellular location">
    <subcellularLocation>
        <location evidence="1">Membrane</location>
        <topology evidence="1">Single-pass membrane protein</topology>
    </subcellularLocation>
</comment>
<dbReference type="EMBL" id="JAVEPI010000002">
    <property type="protein sequence ID" value="KAK1443677.1"/>
    <property type="molecule type" value="Genomic_DNA"/>
</dbReference>
<evidence type="ECO:0000256" key="2">
    <source>
        <dbReference type="ARBA" id="ARBA00022692"/>
    </source>
</evidence>
<keyword evidence="9" id="KW-1185">Reference proteome</keyword>
<dbReference type="InterPro" id="IPR000008">
    <property type="entry name" value="C2_dom"/>
</dbReference>
<keyword evidence="2 6" id="KW-0812">Transmembrane</keyword>
<dbReference type="InterPro" id="IPR037721">
    <property type="entry name" value="Ferlin"/>
</dbReference>
<evidence type="ECO:0000259" key="7">
    <source>
        <dbReference type="PROSITE" id="PS50004"/>
    </source>
</evidence>
<evidence type="ECO:0000256" key="3">
    <source>
        <dbReference type="ARBA" id="ARBA00022737"/>
    </source>
</evidence>
<evidence type="ECO:0000313" key="9">
    <source>
        <dbReference type="Proteomes" id="UP001230268"/>
    </source>
</evidence>
<dbReference type="CDD" id="cd00030">
    <property type="entry name" value="C2"/>
    <property type="match status" value="2"/>
</dbReference>
<feature type="domain" description="C2" evidence="7">
    <location>
        <begin position="1"/>
        <end position="112"/>
    </location>
</feature>
<feature type="domain" description="C2" evidence="7">
    <location>
        <begin position="1062"/>
        <end position="1186"/>
    </location>
</feature>
<dbReference type="PANTHER" id="PTHR12546">
    <property type="entry name" value="FER-1-LIKE"/>
    <property type="match status" value="1"/>
</dbReference>
<dbReference type="CDD" id="cd04037">
    <property type="entry name" value="C2E_Ferlin"/>
    <property type="match status" value="1"/>
</dbReference>
<keyword evidence="4 6" id="KW-1133">Transmembrane helix</keyword>
<evidence type="ECO:0000256" key="4">
    <source>
        <dbReference type="ARBA" id="ARBA00022989"/>
    </source>
</evidence>
<name>A0AAD8LL81_BABGI</name>